<protein>
    <submittedName>
        <fullName evidence="1">Uncharacterized protein</fullName>
    </submittedName>
</protein>
<dbReference type="AlphaFoldDB" id="A0A2T3ZBN0"/>
<dbReference type="EMBL" id="KZ679260">
    <property type="protein sequence ID" value="PTB42192.1"/>
    <property type="molecule type" value="Genomic_DNA"/>
</dbReference>
<gene>
    <name evidence="1" type="ORF">M441DRAFT_385721</name>
</gene>
<keyword evidence="2" id="KW-1185">Reference proteome</keyword>
<organism evidence="1 2">
    <name type="scientific">Trichoderma asperellum (strain ATCC 204424 / CBS 433.97 / NBRC 101777)</name>
    <dbReference type="NCBI Taxonomy" id="1042311"/>
    <lineage>
        <taxon>Eukaryota</taxon>
        <taxon>Fungi</taxon>
        <taxon>Dikarya</taxon>
        <taxon>Ascomycota</taxon>
        <taxon>Pezizomycotina</taxon>
        <taxon>Sordariomycetes</taxon>
        <taxon>Hypocreomycetidae</taxon>
        <taxon>Hypocreales</taxon>
        <taxon>Hypocreaceae</taxon>
        <taxon>Trichoderma</taxon>
    </lineage>
</organism>
<dbReference type="Proteomes" id="UP000240493">
    <property type="component" value="Unassembled WGS sequence"/>
</dbReference>
<sequence>MQQLFLALGLQVVLPPEGLLSQRSQLLMRISPTPCCLRICNLHPKRFGPLFSRRFFFFSLLGLLCNSSRF</sequence>
<reference evidence="1 2" key="1">
    <citation type="submission" date="2016-07" db="EMBL/GenBank/DDBJ databases">
        <title>Multiple horizontal gene transfer events from other fungi enriched the ability of initially mycotrophic Trichoderma (Ascomycota) to feed on dead plant biomass.</title>
        <authorList>
            <consortium name="DOE Joint Genome Institute"/>
            <person name="Aerts A."/>
            <person name="Atanasova L."/>
            <person name="Chenthamara K."/>
            <person name="Zhang J."/>
            <person name="Grujic M."/>
            <person name="Henrissat B."/>
            <person name="Kuo A."/>
            <person name="Salamov A."/>
            <person name="Lipzen A."/>
            <person name="Labutti K."/>
            <person name="Barry K."/>
            <person name="Miao Y."/>
            <person name="Rahimi M.J."/>
            <person name="Shen Q."/>
            <person name="Grigoriev I.V."/>
            <person name="Kubicek C.P."/>
            <person name="Druzhinina I.S."/>
        </authorList>
    </citation>
    <scope>NUCLEOTIDE SEQUENCE [LARGE SCALE GENOMIC DNA]</scope>
    <source>
        <strain evidence="1 2">CBS 433.97</strain>
    </source>
</reference>
<proteinExistence type="predicted"/>
<evidence type="ECO:0000313" key="1">
    <source>
        <dbReference type="EMBL" id="PTB42192.1"/>
    </source>
</evidence>
<evidence type="ECO:0000313" key="2">
    <source>
        <dbReference type="Proteomes" id="UP000240493"/>
    </source>
</evidence>
<name>A0A2T3ZBN0_TRIA4</name>
<accession>A0A2T3ZBN0</accession>